<dbReference type="Pfam" id="PF02171">
    <property type="entry name" value="Piwi"/>
    <property type="match status" value="1"/>
</dbReference>
<evidence type="ECO:0000313" key="3">
    <source>
        <dbReference type="Proteomes" id="UP000023152"/>
    </source>
</evidence>
<dbReference type="InterPro" id="IPR003165">
    <property type="entry name" value="Piwi"/>
</dbReference>
<sequence>MREYRDGVSTSQMAFVKQEEQRAAEYAFEKKYHDRPLPKLEIIIIQKQVNARFFEQANDGRIVSARPRMVIDEPGEIVSPSMWDFYLVTANAPKDKCARPIRCIVAEDGLDLGNPDASGVNDIEALTYALCCLYPNWPGSIKIPHVVKHADKIAGLFSQQYLFNNRKFRDFHHCLKGALVHL</sequence>
<gene>
    <name evidence="2" type="ORF">RFI_39692</name>
</gene>
<dbReference type="InterPro" id="IPR012337">
    <property type="entry name" value="RNaseH-like_sf"/>
</dbReference>
<dbReference type="InterPro" id="IPR036397">
    <property type="entry name" value="RNaseH_sf"/>
</dbReference>
<name>X6LAT8_RETFI</name>
<comment type="caution">
    <text evidence="2">The sequence shown here is derived from an EMBL/GenBank/DDBJ whole genome shotgun (WGS) entry which is preliminary data.</text>
</comment>
<dbReference type="PROSITE" id="PS50822">
    <property type="entry name" value="PIWI"/>
    <property type="match status" value="1"/>
</dbReference>
<dbReference type="GO" id="GO:0003676">
    <property type="term" value="F:nucleic acid binding"/>
    <property type="evidence" value="ECO:0007669"/>
    <property type="project" value="InterPro"/>
</dbReference>
<dbReference type="EMBL" id="ASPP01048473">
    <property type="protein sequence ID" value="ETN97834.1"/>
    <property type="molecule type" value="Genomic_DNA"/>
</dbReference>
<feature type="domain" description="Piwi" evidence="1">
    <location>
        <begin position="1"/>
        <end position="162"/>
    </location>
</feature>
<accession>X6LAT8</accession>
<dbReference type="PANTHER" id="PTHR22891">
    <property type="entry name" value="EUKARYOTIC TRANSLATION INITIATION FACTOR 2C"/>
    <property type="match status" value="1"/>
</dbReference>
<reference evidence="2 3" key="1">
    <citation type="journal article" date="2013" name="Curr. Biol.">
        <title>The Genome of the Foraminiferan Reticulomyxa filosa.</title>
        <authorList>
            <person name="Glockner G."/>
            <person name="Hulsmann N."/>
            <person name="Schleicher M."/>
            <person name="Noegel A.A."/>
            <person name="Eichinger L."/>
            <person name="Gallinger C."/>
            <person name="Pawlowski J."/>
            <person name="Sierra R."/>
            <person name="Euteneuer U."/>
            <person name="Pillet L."/>
            <person name="Moustafa A."/>
            <person name="Platzer M."/>
            <person name="Groth M."/>
            <person name="Szafranski K."/>
            <person name="Schliwa M."/>
        </authorList>
    </citation>
    <scope>NUCLEOTIDE SEQUENCE [LARGE SCALE GENOMIC DNA]</scope>
</reference>
<dbReference type="OrthoDB" id="445936at2759"/>
<proteinExistence type="predicted"/>
<dbReference type="Proteomes" id="UP000023152">
    <property type="component" value="Unassembled WGS sequence"/>
</dbReference>
<evidence type="ECO:0000259" key="1">
    <source>
        <dbReference type="PROSITE" id="PS50822"/>
    </source>
</evidence>
<organism evidence="2 3">
    <name type="scientific">Reticulomyxa filosa</name>
    <dbReference type="NCBI Taxonomy" id="46433"/>
    <lineage>
        <taxon>Eukaryota</taxon>
        <taxon>Sar</taxon>
        <taxon>Rhizaria</taxon>
        <taxon>Retaria</taxon>
        <taxon>Foraminifera</taxon>
        <taxon>Monothalamids</taxon>
        <taxon>Reticulomyxidae</taxon>
        <taxon>Reticulomyxa</taxon>
    </lineage>
</organism>
<evidence type="ECO:0000313" key="2">
    <source>
        <dbReference type="EMBL" id="ETN97834.1"/>
    </source>
</evidence>
<keyword evidence="3" id="KW-1185">Reference proteome</keyword>
<dbReference type="Gene3D" id="3.30.420.10">
    <property type="entry name" value="Ribonuclease H-like superfamily/Ribonuclease H"/>
    <property type="match status" value="1"/>
</dbReference>
<dbReference type="AlphaFoldDB" id="X6LAT8"/>
<dbReference type="SUPFAM" id="SSF53098">
    <property type="entry name" value="Ribonuclease H-like"/>
    <property type="match status" value="1"/>
</dbReference>
<protein>
    <recommendedName>
        <fullName evidence="1">Piwi domain-containing protein</fullName>
    </recommendedName>
</protein>